<reference evidence="4 5" key="1">
    <citation type="submission" date="2019-04" db="EMBL/GenBank/DDBJ databases">
        <title>An improved genome assembly and genetic linkage map for asparagus bean, Vigna unguiculata ssp. sesquipedialis.</title>
        <authorList>
            <person name="Xia Q."/>
            <person name="Zhang R."/>
            <person name="Dong Y."/>
        </authorList>
    </citation>
    <scope>NUCLEOTIDE SEQUENCE [LARGE SCALE GENOMIC DNA]</scope>
    <source>
        <tissue evidence="4">Leaf</tissue>
    </source>
</reference>
<evidence type="ECO:0000313" key="1">
    <source>
        <dbReference type="EMBL" id="QCD88200.1"/>
    </source>
</evidence>
<dbReference type="EMBL" id="CP039347">
    <property type="protein sequence ID" value="QCD88204.1"/>
    <property type="molecule type" value="Genomic_DNA"/>
</dbReference>
<dbReference type="EMBL" id="CP039347">
    <property type="protein sequence ID" value="QCD88206.1"/>
    <property type="molecule type" value="Genomic_DNA"/>
</dbReference>
<evidence type="ECO:0000313" key="2">
    <source>
        <dbReference type="EMBL" id="QCD88202.1"/>
    </source>
</evidence>
<dbReference type="AlphaFoldDB" id="A0A4D6LIP7"/>
<gene>
    <name evidence="1" type="ORF">DEO72_LG3g2742</name>
    <name evidence="2" type="ORF">DEO72_LG3g2744</name>
    <name evidence="3" type="ORF">DEO72_LG3g2746</name>
    <name evidence="4" type="ORF">DEO72_LG3g2748</name>
</gene>
<protein>
    <submittedName>
        <fullName evidence="4">Uncharacterized protein</fullName>
    </submittedName>
</protein>
<dbReference type="EMBL" id="CP039347">
    <property type="protein sequence ID" value="QCD88202.1"/>
    <property type="molecule type" value="Genomic_DNA"/>
</dbReference>
<evidence type="ECO:0000313" key="5">
    <source>
        <dbReference type="Proteomes" id="UP000501690"/>
    </source>
</evidence>
<evidence type="ECO:0000313" key="4">
    <source>
        <dbReference type="EMBL" id="QCD88206.1"/>
    </source>
</evidence>
<accession>A0A4D6LIP7</accession>
<dbReference type="Proteomes" id="UP000501690">
    <property type="component" value="Linkage Group LG3"/>
</dbReference>
<keyword evidence="5" id="KW-1185">Reference proteome</keyword>
<sequence length="101" mass="11938">MRTKAKTRLKAKRRNMRKLWTGNITLSFPLIFNHSRCRSGPETGKRDRNFDPRLRIEVFVNLDKNSITGTQKTVEQEFLSIKGLERYLVNQGFRRVLDEVN</sequence>
<dbReference type="EMBL" id="CP039347">
    <property type="protein sequence ID" value="QCD88200.1"/>
    <property type="molecule type" value="Genomic_DNA"/>
</dbReference>
<evidence type="ECO:0000313" key="3">
    <source>
        <dbReference type="EMBL" id="QCD88204.1"/>
    </source>
</evidence>
<name>A0A4D6LIP7_VIGUN</name>
<organism evidence="4 5">
    <name type="scientific">Vigna unguiculata</name>
    <name type="common">Cowpea</name>
    <dbReference type="NCBI Taxonomy" id="3917"/>
    <lineage>
        <taxon>Eukaryota</taxon>
        <taxon>Viridiplantae</taxon>
        <taxon>Streptophyta</taxon>
        <taxon>Embryophyta</taxon>
        <taxon>Tracheophyta</taxon>
        <taxon>Spermatophyta</taxon>
        <taxon>Magnoliopsida</taxon>
        <taxon>eudicotyledons</taxon>
        <taxon>Gunneridae</taxon>
        <taxon>Pentapetalae</taxon>
        <taxon>rosids</taxon>
        <taxon>fabids</taxon>
        <taxon>Fabales</taxon>
        <taxon>Fabaceae</taxon>
        <taxon>Papilionoideae</taxon>
        <taxon>50 kb inversion clade</taxon>
        <taxon>NPAAA clade</taxon>
        <taxon>indigoferoid/millettioid clade</taxon>
        <taxon>Phaseoleae</taxon>
        <taxon>Vigna</taxon>
    </lineage>
</organism>
<proteinExistence type="predicted"/>